<dbReference type="PIRSF" id="PIRSF004862">
    <property type="entry name" value="FliF"/>
    <property type="match status" value="1"/>
</dbReference>
<proteinExistence type="inferred from homology"/>
<keyword evidence="5" id="KW-0812">Transmembrane</keyword>
<keyword evidence="10" id="KW-0969">Cilium</keyword>
<name>V2PZL9_9BACT</name>
<dbReference type="OrthoDB" id="9807026at2"/>
<dbReference type="InterPro" id="IPR043427">
    <property type="entry name" value="YscJ/FliF"/>
</dbReference>
<evidence type="ECO:0000256" key="4">
    <source>
        <dbReference type="ARBA" id="ARBA00022475"/>
    </source>
</evidence>
<sequence>MAVRNLSTQFLDIWAKLTTLQKVAIGAASVAVIAAVTVLLIWANKPAYKPLYTDMTQEDVQAVSNKLRQQTVPFRVNGTSIEVPQENVYNARMMLAEQGLPKTPPAAGFELFDKSSFGKTEFMQNVDYQRALQGELSNTIAAMDKVLEAKVHLSIPKERLFISEEQQAKASVALKLRQGQVLSEDEVRSISHLVAAAVKGLEPKNIQVVDTAGNLLSAFMTEANEPYRLTQNQIAYERDQEKYMEDRLKNALLPMLGADNPFIVRVSVAMDFSQREVISEKFGETPVTRSQRTLEINSRQTGKGPQGIPGVESNLAEPDILVDGIVSEYSKTDETTNYEIDKTVTRENKVGGEIKRLTVAVVVDDRQTIETVDGARQLVRKPWTEDEMTKLRAAVAAAVGYDAGRTDVIEVTNISFDTTKDEIDLMAEESAKRMEMIKQIASYVSAVVIIFMFWLLILRPIFKRLDKSREIDEEMLGESALDAQMSGLDISVGDESGFPKSVEELEREIEAELEESTPIDVEAVKSKVMLKKIEEQANEDPEMIANLVKAMIKSGGNQGGSN</sequence>
<dbReference type="Pfam" id="PF01514">
    <property type="entry name" value="YscJ_FliF"/>
    <property type="match status" value="1"/>
</dbReference>
<dbReference type="PRINTS" id="PR01009">
    <property type="entry name" value="FLGMRINGFLIF"/>
</dbReference>
<keyword evidence="11" id="KW-1185">Reference proteome</keyword>
<keyword evidence="8 9" id="KW-0975">Bacterial flagellum</keyword>
<comment type="similarity">
    <text evidence="3 9">Belongs to the FliF family.</text>
</comment>
<dbReference type="Gene3D" id="3.30.300.30">
    <property type="match status" value="1"/>
</dbReference>
<dbReference type="InterPro" id="IPR006182">
    <property type="entry name" value="FliF_N_dom"/>
</dbReference>
<comment type="subcellular location">
    <subcellularLocation>
        <location evidence="1 9">Bacterial flagellum basal body</location>
    </subcellularLocation>
    <subcellularLocation>
        <location evidence="2">Cell membrane</location>
        <topology evidence="2">Multi-pass membrane protein</topology>
    </subcellularLocation>
</comment>
<evidence type="ECO:0000256" key="2">
    <source>
        <dbReference type="ARBA" id="ARBA00004651"/>
    </source>
</evidence>
<keyword evidence="10" id="KW-0282">Flagellum</keyword>
<dbReference type="KEGG" id="msch:N508_001694"/>
<evidence type="ECO:0000256" key="1">
    <source>
        <dbReference type="ARBA" id="ARBA00004117"/>
    </source>
</evidence>
<evidence type="ECO:0000256" key="5">
    <source>
        <dbReference type="ARBA" id="ARBA00022692"/>
    </source>
</evidence>
<keyword evidence="7" id="KW-0472">Membrane</keyword>
<protein>
    <recommendedName>
        <fullName evidence="9">Flagellar M-ring protein</fullName>
    </recommendedName>
</protein>
<dbReference type="eggNOG" id="COG1766">
    <property type="taxonomic scope" value="Bacteria"/>
</dbReference>
<organism evidence="10 11">
    <name type="scientific">Mucispirillum schaedleri ASF457</name>
    <dbReference type="NCBI Taxonomy" id="1379858"/>
    <lineage>
        <taxon>Bacteria</taxon>
        <taxon>Pseudomonadati</taxon>
        <taxon>Deferribacterota</taxon>
        <taxon>Deferribacteres</taxon>
        <taxon>Deferribacterales</taxon>
        <taxon>Mucispirillaceae</taxon>
        <taxon>Mucispirillum</taxon>
    </lineage>
</organism>
<evidence type="ECO:0000256" key="6">
    <source>
        <dbReference type="ARBA" id="ARBA00022989"/>
    </source>
</evidence>
<accession>V2PZL9</accession>
<reference evidence="10" key="3">
    <citation type="submission" date="2022-06" db="EMBL/GenBank/DDBJ databases">
        <title>Resources to Facilitate Use of the Altered Schaedler Flora (ASF) Mouse Model to Study Microbiome Function.</title>
        <authorList>
            <person name="Proctor A."/>
            <person name="Parvinroo S."/>
            <person name="Richie T."/>
            <person name="Jia X."/>
            <person name="Lee S.T.M."/>
            <person name="Karp P.D."/>
            <person name="Paley S."/>
            <person name="Kostic A.D."/>
            <person name="Pierre J.F."/>
            <person name="Wannemuehler M.J."/>
            <person name="Phillips G.J."/>
        </authorList>
    </citation>
    <scope>NUCLEOTIDE SEQUENCE</scope>
    <source>
        <strain evidence="10">ASF457</strain>
    </source>
</reference>
<dbReference type="GO" id="GO:0071973">
    <property type="term" value="P:bacterial-type flagellum-dependent cell motility"/>
    <property type="evidence" value="ECO:0007669"/>
    <property type="project" value="InterPro"/>
</dbReference>
<reference evidence="10" key="2">
    <citation type="submission" date="2022-05" db="EMBL/GenBank/DDBJ databases">
        <authorList>
            <person name="Proctor A.L."/>
            <person name="Phillips G.J."/>
            <person name="Wannemuehler M.J."/>
        </authorList>
    </citation>
    <scope>NUCLEOTIDE SEQUENCE</scope>
    <source>
        <strain evidence="10">ASF457</strain>
    </source>
</reference>
<evidence type="ECO:0000256" key="3">
    <source>
        <dbReference type="ARBA" id="ARBA00007971"/>
    </source>
</evidence>
<evidence type="ECO:0000313" key="10">
    <source>
        <dbReference type="EMBL" id="USF24605.1"/>
    </source>
</evidence>
<comment type="function">
    <text evidence="9">The M ring may be actively involved in energy transduction.</text>
</comment>
<dbReference type="InterPro" id="IPR000067">
    <property type="entry name" value="FlgMring_FliF"/>
</dbReference>
<evidence type="ECO:0000313" key="11">
    <source>
        <dbReference type="Proteomes" id="UP000017429"/>
    </source>
</evidence>
<dbReference type="Pfam" id="PF08345">
    <property type="entry name" value="YscJ_FliF_C"/>
    <property type="match status" value="1"/>
</dbReference>
<keyword evidence="10" id="KW-0966">Cell projection</keyword>
<dbReference type="PANTHER" id="PTHR30046">
    <property type="entry name" value="FLAGELLAR M-RING PROTEIN"/>
    <property type="match status" value="1"/>
</dbReference>
<dbReference type="NCBIfam" id="TIGR00206">
    <property type="entry name" value="fliF"/>
    <property type="match status" value="1"/>
</dbReference>
<reference evidence="10" key="1">
    <citation type="journal article" date="2014" name="Genome Announc.">
        <title>Draft genome sequences of the altered schaedler flora, a defined bacterial community from gnotobiotic mice.</title>
        <authorList>
            <person name="Wannemuehler M.J."/>
            <person name="Overstreet A.M."/>
            <person name="Ward D.V."/>
            <person name="Phillips G.J."/>
        </authorList>
    </citation>
    <scope>NUCLEOTIDE SEQUENCE</scope>
    <source>
        <strain evidence="10">ASF457</strain>
    </source>
</reference>
<dbReference type="Proteomes" id="UP000017429">
    <property type="component" value="Chromosome"/>
</dbReference>
<evidence type="ECO:0000256" key="8">
    <source>
        <dbReference type="ARBA" id="ARBA00023143"/>
    </source>
</evidence>
<dbReference type="PANTHER" id="PTHR30046:SF0">
    <property type="entry name" value="FLAGELLAR M-RING PROTEIN"/>
    <property type="match status" value="1"/>
</dbReference>
<dbReference type="EMBL" id="CP097562">
    <property type="protein sequence ID" value="USF24605.1"/>
    <property type="molecule type" value="Genomic_DNA"/>
</dbReference>
<keyword evidence="6" id="KW-1133">Transmembrane helix</keyword>
<dbReference type="GO" id="GO:0005886">
    <property type="term" value="C:plasma membrane"/>
    <property type="evidence" value="ECO:0007669"/>
    <property type="project" value="UniProtKB-SubCell"/>
</dbReference>
<dbReference type="RefSeq" id="WP_023275977.1">
    <property type="nucleotide sequence ID" value="NZ_CP097562.1"/>
</dbReference>
<evidence type="ECO:0000256" key="9">
    <source>
        <dbReference type="PIRNR" id="PIRNR004862"/>
    </source>
</evidence>
<dbReference type="AlphaFoldDB" id="V2PZL9"/>
<keyword evidence="4" id="KW-1003">Cell membrane</keyword>
<evidence type="ECO:0000256" key="7">
    <source>
        <dbReference type="ARBA" id="ARBA00023136"/>
    </source>
</evidence>
<dbReference type="InterPro" id="IPR045851">
    <property type="entry name" value="AMP-bd_C_sf"/>
</dbReference>
<dbReference type="InterPro" id="IPR013556">
    <property type="entry name" value="Flag_M-ring_C"/>
</dbReference>
<dbReference type="GO" id="GO:0009431">
    <property type="term" value="C:bacterial-type flagellum basal body, MS ring"/>
    <property type="evidence" value="ECO:0007669"/>
    <property type="project" value="InterPro"/>
</dbReference>
<gene>
    <name evidence="10" type="primary">fliF</name>
    <name evidence="10" type="ORF">N508_001694</name>
</gene>
<dbReference type="GO" id="GO:0003774">
    <property type="term" value="F:cytoskeletal motor activity"/>
    <property type="evidence" value="ECO:0007669"/>
    <property type="project" value="InterPro"/>
</dbReference>